<dbReference type="GO" id="GO:0032259">
    <property type="term" value="P:methylation"/>
    <property type="evidence" value="ECO:0007669"/>
    <property type="project" value="UniProtKB-KW"/>
</dbReference>
<dbReference type="SUPFAM" id="SSF53335">
    <property type="entry name" value="S-adenosyl-L-methionine-dependent methyltransferases"/>
    <property type="match status" value="1"/>
</dbReference>
<dbReference type="EMBL" id="PVTF01000001">
    <property type="protein sequence ID" value="PRY46156.1"/>
    <property type="molecule type" value="Genomic_DNA"/>
</dbReference>
<evidence type="ECO:0000313" key="3">
    <source>
        <dbReference type="EMBL" id="PRY46156.1"/>
    </source>
</evidence>
<evidence type="ECO:0000256" key="1">
    <source>
        <dbReference type="ARBA" id="ARBA00022679"/>
    </source>
</evidence>
<comment type="caution">
    <text evidence="3">The sequence shown here is derived from an EMBL/GenBank/DDBJ whole genome shotgun (WGS) entry which is preliminary data.</text>
</comment>
<keyword evidence="4" id="KW-1185">Reference proteome</keyword>
<dbReference type="AlphaFoldDB" id="A0A2T0TKF3"/>
<dbReference type="InterPro" id="IPR029063">
    <property type="entry name" value="SAM-dependent_MTases_sf"/>
</dbReference>
<dbReference type="GO" id="GO:0008757">
    <property type="term" value="F:S-adenosylmethionine-dependent methyltransferase activity"/>
    <property type="evidence" value="ECO:0007669"/>
    <property type="project" value="InterPro"/>
</dbReference>
<feature type="domain" description="Methyltransferase type 11" evidence="2">
    <location>
        <begin position="73"/>
        <end position="166"/>
    </location>
</feature>
<dbReference type="Proteomes" id="UP000239494">
    <property type="component" value="Unassembled WGS sequence"/>
</dbReference>
<proteinExistence type="predicted"/>
<keyword evidence="3" id="KW-0489">Methyltransferase</keyword>
<dbReference type="PANTHER" id="PTHR44068">
    <property type="entry name" value="ZGC:194242"/>
    <property type="match status" value="1"/>
</dbReference>
<protein>
    <submittedName>
        <fullName evidence="3">Cyclopropane fatty-acyl-phospholipid synthase-like methyltransferase</fullName>
    </submittedName>
</protein>
<dbReference type="RefSeq" id="WP_106185226.1">
    <property type="nucleotide sequence ID" value="NZ_PVTF01000001.1"/>
</dbReference>
<organism evidence="3 4">
    <name type="scientific">Umezawaea tangerina</name>
    <dbReference type="NCBI Taxonomy" id="84725"/>
    <lineage>
        <taxon>Bacteria</taxon>
        <taxon>Bacillati</taxon>
        <taxon>Actinomycetota</taxon>
        <taxon>Actinomycetes</taxon>
        <taxon>Pseudonocardiales</taxon>
        <taxon>Pseudonocardiaceae</taxon>
        <taxon>Umezawaea</taxon>
    </lineage>
</organism>
<gene>
    <name evidence="3" type="ORF">CLV43_101426</name>
</gene>
<evidence type="ECO:0000313" key="4">
    <source>
        <dbReference type="Proteomes" id="UP000239494"/>
    </source>
</evidence>
<dbReference type="CDD" id="cd02440">
    <property type="entry name" value="AdoMet_MTases"/>
    <property type="match status" value="1"/>
</dbReference>
<keyword evidence="1 3" id="KW-0808">Transferase</keyword>
<dbReference type="InterPro" id="IPR013216">
    <property type="entry name" value="Methyltransf_11"/>
</dbReference>
<dbReference type="OrthoDB" id="9769602at2"/>
<name>A0A2T0TKF3_9PSEU</name>
<dbReference type="Gene3D" id="3.40.50.150">
    <property type="entry name" value="Vaccinia Virus protein VP39"/>
    <property type="match status" value="1"/>
</dbReference>
<accession>A0A2T0TKF3</accession>
<evidence type="ECO:0000259" key="2">
    <source>
        <dbReference type="Pfam" id="PF08241"/>
    </source>
</evidence>
<dbReference type="InterPro" id="IPR050447">
    <property type="entry name" value="Erg6_SMT_methyltransf"/>
</dbReference>
<dbReference type="PANTHER" id="PTHR44068:SF11">
    <property type="entry name" value="GERANYL DIPHOSPHATE 2-C-METHYLTRANSFERASE"/>
    <property type="match status" value="1"/>
</dbReference>
<sequence>MTDQRARIELRKRIYGTGDLSSIPIFGGGFINFGYWRAIPLDGDLTLEQRIASQQALYDLLLDGLDVAGKRVVEIGCGRGNGTASMLRRGPALVKGVDLVPEQVARAAGAHRDERLAFVQGSASDLPFDDRAFDRLLSVEAAQHFEDVAGFAREAHRVLAPGGRLAVTTFFANRTGTEPQIARLLATFENGLDLAHPIGAVLADLRTAGFVDVAAENIGEHVWPGLDKWIEQGGVRNDWDRNWVKVVARGLADYYLVTARRPVEAGSGA</sequence>
<dbReference type="Pfam" id="PF08241">
    <property type="entry name" value="Methyltransf_11"/>
    <property type="match status" value="1"/>
</dbReference>
<reference evidence="3 4" key="1">
    <citation type="submission" date="2018-03" db="EMBL/GenBank/DDBJ databases">
        <title>Genomic Encyclopedia of Archaeal and Bacterial Type Strains, Phase II (KMG-II): from individual species to whole genera.</title>
        <authorList>
            <person name="Goeker M."/>
        </authorList>
    </citation>
    <scope>NUCLEOTIDE SEQUENCE [LARGE SCALE GENOMIC DNA]</scope>
    <source>
        <strain evidence="3 4">DSM 44720</strain>
    </source>
</reference>